<dbReference type="EMBL" id="JAOAMV010000005">
    <property type="protein sequence ID" value="MCT2559608.1"/>
    <property type="molecule type" value="Genomic_DNA"/>
</dbReference>
<dbReference type="NCBIfam" id="TIGR02222">
    <property type="entry name" value="chap_CsaA"/>
    <property type="match status" value="1"/>
</dbReference>
<dbReference type="PANTHER" id="PTHR11586:SF37">
    <property type="entry name" value="TRNA-BINDING DOMAIN-CONTAINING PROTEIN"/>
    <property type="match status" value="1"/>
</dbReference>
<dbReference type="PROSITE" id="PS50886">
    <property type="entry name" value="TRBD"/>
    <property type="match status" value="1"/>
</dbReference>
<dbReference type="NCBIfam" id="NF007494">
    <property type="entry name" value="PRK10089.1-3"/>
    <property type="match status" value="1"/>
</dbReference>
<dbReference type="InterPro" id="IPR012340">
    <property type="entry name" value="NA-bd_OB-fold"/>
</dbReference>
<dbReference type="GO" id="GO:0000049">
    <property type="term" value="F:tRNA binding"/>
    <property type="evidence" value="ECO:0007669"/>
    <property type="project" value="UniProtKB-UniRule"/>
</dbReference>
<evidence type="ECO:0000313" key="6">
    <source>
        <dbReference type="Proteomes" id="UP001142648"/>
    </source>
</evidence>
<dbReference type="InterPro" id="IPR002547">
    <property type="entry name" value="tRNA-bd_dom"/>
</dbReference>
<organism evidence="5 6">
    <name type="scientific">Tsuneonella litorea</name>
    <dbReference type="NCBI Taxonomy" id="2976475"/>
    <lineage>
        <taxon>Bacteria</taxon>
        <taxon>Pseudomonadati</taxon>
        <taxon>Pseudomonadota</taxon>
        <taxon>Alphaproteobacteria</taxon>
        <taxon>Sphingomonadales</taxon>
        <taxon>Erythrobacteraceae</taxon>
        <taxon>Tsuneonella</taxon>
    </lineage>
</organism>
<dbReference type="PANTHER" id="PTHR11586">
    <property type="entry name" value="TRNA-AMINOACYLATION COFACTOR ARC1 FAMILY MEMBER"/>
    <property type="match status" value="1"/>
</dbReference>
<dbReference type="RefSeq" id="WP_259962513.1">
    <property type="nucleotide sequence ID" value="NZ_JAOAMV010000005.1"/>
</dbReference>
<proteinExistence type="predicted"/>
<accession>A0A9X3ALU7</accession>
<feature type="domain" description="TRNA-binding" evidence="4">
    <location>
        <begin position="19"/>
        <end position="123"/>
    </location>
</feature>
<dbReference type="InterPro" id="IPR051270">
    <property type="entry name" value="Tyrosine-tRNA_ligase_regulator"/>
</dbReference>
<evidence type="ECO:0000313" key="5">
    <source>
        <dbReference type="EMBL" id="MCT2559608.1"/>
    </source>
</evidence>
<dbReference type="Pfam" id="PF01588">
    <property type="entry name" value="tRNA_bind"/>
    <property type="match status" value="1"/>
</dbReference>
<dbReference type="InterPro" id="IPR008231">
    <property type="entry name" value="CsaA"/>
</dbReference>
<protein>
    <submittedName>
        <fullName evidence="5">tRNA-binding protein</fullName>
    </submittedName>
</protein>
<dbReference type="FunFam" id="2.40.50.140:FF:000165">
    <property type="entry name" value="Chaperone CsaA"/>
    <property type="match status" value="1"/>
</dbReference>
<dbReference type="SUPFAM" id="SSF50249">
    <property type="entry name" value="Nucleic acid-binding proteins"/>
    <property type="match status" value="1"/>
</dbReference>
<dbReference type="NCBIfam" id="NF007495">
    <property type="entry name" value="PRK10089.1-4"/>
    <property type="match status" value="1"/>
</dbReference>
<keyword evidence="2 3" id="KW-0694">RNA-binding</keyword>
<evidence type="ECO:0000256" key="3">
    <source>
        <dbReference type="PROSITE-ProRule" id="PRU00209"/>
    </source>
</evidence>
<evidence type="ECO:0000256" key="1">
    <source>
        <dbReference type="ARBA" id="ARBA00022555"/>
    </source>
</evidence>
<keyword evidence="6" id="KW-1185">Reference proteome</keyword>
<dbReference type="Gene3D" id="2.40.50.140">
    <property type="entry name" value="Nucleic acid-binding proteins"/>
    <property type="match status" value="1"/>
</dbReference>
<reference evidence="5" key="1">
    <citation type="submission" date="2022-09" db="EMBL/GenBank/DDBJ databases">
        <title>The genome sequence of Tsuneonella sp. YG55.</title>
        <authorList>
            <person name="Liu Y."/>
        </authorList>
    </citation>
    <scope>NUCLEOTIDE SEQUENCE</scope>
    <source>
        <strain evidence="5">YG55</strain>
    </source>
</reference>
<name>A0A9X3ALU7_9SPHN</name>
<comment type="caution">
    <text evidence="5">The sequence shown here is derived from an EMBL/GenBank/DDBJ whole genome shotgun (WGS) entry which is preliminary data.</text>
</comment>
<evidence type="ECO:0000259" key="4">
    <source>
        <dbReference type="PROSITE" id="PS50886"/>
    </source>
</evidence>
<keyword evidence="1 3" id="KW-0820">tRNA-binding</keyword>
<dbReference type="AlphaFoldDB" id="A0A9X3ALU7"/>
<evidence type="ECO:0000256" key="2">
    <source>
        <dbReference type="ARBA" id="ARBA00022884"/>
    </source>
</evidence>
<dbReference type="Proteomes" id="UP001142648">
    <property type="component" value="Unassembled WGS sequence"/>
</dbReference>
<gene>
    <name evidence="5" type="ORF">N0B51_11520</name>
</gene>
<sequence length="123" mass="13348">MHLNHDPASPPAAEIGFDDFLRVDIRVGRIVSAEAFPEARKPAYKLTIDFGPGVGVRRSSAQICARYALDDLPGRLVAAVINFPPRQIGKFMSEVLTVGFADAEGEVVLFAPDRDVPLGARLF</sequence>
<dbReference type="CDD" id="cd02798">
    <property type="entry name" value="tRNA_bind_CsaA"/>
    <property type="match status" value="1"/>
</dbReference>